<reference evidence="1 2" key="1">
    <citation type="submission" date="2016-07" db="EMBL/GenBank/DDBJ databases">
        <title>Pervasive Adenine N6-methylation of Active Genes in Fungi.</title>
        <authorList>
            <consortium name="DOE Joint Genome Institute"/>
            <person name="Mondo S.J."/>
            <person name="Dannebaum R.O."/>
            <person name="Kuo R.C."/>
            <person name="Labutti K."/>
            <person name="Haridas S."/>
            <person name="Kuo A."/>
            <person name="Salamov A."/>
            <person name="Ahrendt S.R."/>
            <person name="Lipzen A."/>
            <person name="Sullivan W."/>
            <person name="Andreopoulos W.B."/>
            <person name="Clum A."/>
            <person name="Lindquist E."/>
            <person name="Daum C."/>
            <person name="Ramamoorthy G.K."/>
            <person name="Gryganskyi A."/>
            <person name="Culley D."/>
            <person name="Magnuson J.K."/>
            <person name="James T.Y."/>
            <person name="O'Malley M.A."/>
            <person name="Stajich J.E."/>
            <person name="Spatafora J.W."/>
            <person name="Visel A."/>
            <person name="Grigoriev I.V."/>
        </authorList>
    </citation>
    <scope>NUCLEOTIDE SEQUENCE [LARGE SCALE GENOMIC DNA]</scope>
    <source>
        <strain evidence="1 2">12-1054</strain>
    </source>
</reference>
<proteinExistence type="predicted"/>
<protein>
    <submittedName>
        <fullName evidence="1">Uncharacterized protein</fullName>
    </submittedName>
</protein>
<organism evidence="1 2">
    <name type="scientific">Protomyces lactucae-debilis</name>
    <dbReference type="NCBI Taxonomy" id="2754530"/>
    <lineage>
        <taxon>Eukaryota</taxon>
        <taxon>Fungi</taxon>
        <taxon>Dikarya</taxon>
        <taxon>Ascomycota</taxon>
        <taxon>Taphrinomycotina</taxon>
        <taxon>Taphrinomycetes</taxon>
        <taxon>Taphrinales</taxon>
        <taxon>Protomycetaceae</taxon>
        <taxon>Protomyces</taxon>
    </lineage>
</organism>
<dbReference type="EMBL" id="MCFI01000012">
    <property type="protein sequence ID" value="ORY80814.1"/>
    <property type="molecule type" value="Genomic_DNA"/>
</dbReference>
<sequence>MLRSQASHSLRLVDHAPSSARKHQCLFPSQTNHARKCGCLFLSHKQSMLTAWMSLSTQARCLR</sequence>
<gene>
    <name evidence="1" type="ORF">BCR37DRAFT_380589</name>
</gene>
<dbReference type="GeneID" id="63786119"/>
<dbReference type="RefSeq" id="XP_040724459.1">
    <property type="nucleotide sequence ID" value="XM_040869520.1"/>
</dbReference>
<keyword evidence="2" id="KW-1185">Reference proteome</keyword>
<accession>A0A1Y2FBJ0</accession>
<name>A0A1Y2FBJ0_PROLT</name>
<evidence type="ECO:0000313" key="2">
    <source>
        <dbReference type="Proteomes" id="UP000193685"/>
    </source>
</evidence>
<dbReference type="Proteomes" id="UP000193685">
    <property type="component" value="Unassembled WGS sequence"/>
</dbReference>
<dbReference type="AlphaFoldDB" id="A0A1Y2FBJ0"/>
<comment type="caution">
    <text evidence="1">The sequence shown here is derived from an EMBL/GenBank/DDBJ whole genome shotgun (WGS) entry which is preliminary data.</text>
</comment>
<evidence type="ECO:0000313" key="1">
    <source>
        <dbReference type="EMBL" id="ORY80814.1"/>
    </source>
</evidence>